<feature type="region of interest" description="Disordered" evidence="1">
    <location>
        <begin position="1"/>
        <end position="22"/>
    </location>
</feature>
<gene>
    <name evidence="2" type="primary">AVEN_19616_1</name>
    <name evidence="2" type="ORF">TNIN_207561</name>
</gene>
<dbReference type="AlphaFoldDB" id="A0A8X6YVV6"/>
<feature type="compositionally biased region" description="Polar residues" evidence="1">
    <location>
        <begin position="321"/>
        <end position="336"/>
    </location>
</feature>
<feature type="compositionally biased region" description="Polar residues" evidence="1">
    <location>
        <begin position="237"/>
        <end position="251"/>
    </location>
</feature>
<evidence type="ECO:0000313" key="3">
    <source>
        <dbReference type="Proteomes" id="UP000886998"/>
    </source>
</evidence>
<evidence type="ECO:0000313" key="2">
    <source>
        <dbReference type="EMBL" id="GFY78001.1"/>
    </source>
</evidence>
<dbReference type="Proteomes" id="UP000886998">
    <property type="component" value="Unassembled WGS sequence"/>
</dbReference>
<sequence length="637" mass="71428">MSEPSSLSSEGSRGSYSSPIACSNFQPYWRYRLSTTNKVALPPPKSPEIDAVLKPFGDDATSSRPTLINRSVSESVLPQTGDLRQSCRVSSQINCPATGEYSSASDINRYQYAPNNKLEGIENYMNQNPSNNVRRFSGNFQSERMTSNYHPDVCRTSQSLPYNNHGLNRSVSEHFPVGEDRKFSKDGYSEDTLAKPSFHHAVGNLQKMPSGRDGETIRSNHGKKPDAYQEDFHRNQVNDSPENSRAYSESPISRKIEAMHGIHRKMSNDSGYLTPIQYESPNGNQYLKSSPSRTNEIVVDDRSDLHTSTNLRNVARALFKDSNSPTKANRRSNSLENDYRGNDWHNDSKNPIGSQHNHLINTSSPNARNSNEDNTHSSPNRKTIPNMHSGPNRSRSRDLTNTPSISEQNILNSKRNSTSDIPHRVPSRCSFSDINSNGSGSMLSLNSDQDVSESPKNKDVTLHSKKANDLKENRCRLEKSDNPPPLPPARKKKDKFPAEEDNSSKDNTEPPSRDWSMASGKVRDRVQHFDDMEKKKNIKRSHSPLTPDKENRIHSKGIGTDDDVSISVLDSKLKRVGSVKAAQSDYHALVALLKKEPKLAAIKFIPKRQEDFVDPVNRECIQGCTRKYQSAADDFRA</sequence>
<feature type="compositionally biased region" description="Basic and acidic residues" evidence="1">
    <location>
        <begin position="210"/>
        <end position="236"/>
    </location>
</feature>
<protein>
    <submittedName>
        <fullName evidence="2">Uncharacterized protein</fullName>
    </submittedName>
</protein>
<feature type="compositionally biased region" description="Polar residues" evidence="1">
    <location>
        <begin position="277"/>
        <end position="293"/>
    </location>
</feature>
<feature type="compositionally biased region" description="Basic and acidic residues" evidence="1">
    <location>
        <begin position="521"/>
        <end position="535"/>
    </location>
</feature>
<feature type="region of interest" description="Disordered" evidence="1">
    <location>
        <begin position="316"/>
        <end position="558"/>
    </location>
</feature>
<dbReference type="OrthoDB" id="432281at2759"/>
<keyword evidence="3" id="KW-1185">Reference proteome</keyword>
<feature type="compositionally biased region" description="Polar residues" evidence="1">
    <location>
        <begin position="349"/>
        <end position="369"/>
    </location>
</feature>
<evidence type="ECO:0000256" key="1">
    <source>
        <dbReference type="SAM" id="MobiDB-lite"/>
    </source>
</evidence>
<reference evidence="2" key="1">
    <citation type="submission" date="2020-08" db="EMBL/GenBank/DDBJ databases">
        <title>Multicomponent nature underlies the extraordinary mechanical properties of spider dragline silk.</title>
        <authorList>
            <person name="Kono N."/>
            <person name="Nakamura H."/>
            <person name="Mori M."/>
            <person name="Yoshida Y."/>
            <person name="Ohtoshi R."/>
            <person name="Malay A.D."/>
            <person name="Moran D.A.P."/>
            <person name="Tomita M."/>
            <person name="Numata K."/>
            <person name="Arakawa K."/>
        </authorList>
    </citation>
    <scope>NUCLEOTIDE SEQUENCE</scope>
</reference>
<feature type="compositionally biased region" description="Basic and acidic residues" evidence="1">
    <location>
        <begin position="495"/>
        <end position="512"/>
    </location>
</feature>
<feature type="compositionally biased region" description="Basic and acidic residues" evidence="1">
    <location>
        <begin position="337"/>
        <end position="348"/>
    </location>
</feature>
<feature type="compositionally biased region" description="Polar residues" evidence="1">
    <location>
        <begin position="389"/>
        <end position="420"/>
    </location>
</feature>
<organism evidence="2 3">
    <name type="scientific">Trichonephila inaurata madagascariensis</name>
    <dbReference type="NCBI Taxonomy" id="2747483"/>
    <lineage>
        <taxon>Eukaryota</taxon>
        <taxon>Metazoa</taxon>
        <taxon>Ecdysozoa</taxon>
        <taxon>Arthropoda</taxon>
        <taxon>Chelicerata</taxon>
        <taxon>Arachnida</taxon>
        <taxon>Araneae</taxon>
        <taxon>Araneomorphae</taxon>
        <taxon>Entelegynae</taxon>
        <taxon>Araneoidea</taxon>
        <taxon>Nephilidae</taxon>
        <taxon>Trichonephila</taxon>
        <taxon>Trichonephila inaurata</taxon>
    </lineage>
</organism>
<feature type="compositionally biased region" description="Basic and acidic residues" evidence="1">
    <location>
        <begin position="453"/>
        <end position="481"/>
    </location>
</feature>
<feature type="region of interest" description="Disordered" evidence="1">
    <location>
        <begin position="266"/>
        <end position="293"/>
    </location>
</feature>
<name>A0A8X6YVV6_9ARAC</name>
<proteinExistence type="predicted"/>
<dbReference type="EMBL" id="BMAV01022756">
    <property type="protein sequence ID" value="GFY78001.1"/>
    <property type="molecule type" value="Genomic_DNA"/>
</dbReference>
<comment type="caution">
    <text evidence="2">The sequence shown here is derived from an EMBL/GenBank/DDBJ whole genome shotgun (WGS) entry which is preliminary data.</text>
</comment>
<feature type="compositionally biased region" description="Low complexity" evidence="1">
    <location>
        <begin position="1"/>
        <end position="19"/>
    </location>
</feature>
<feature type="compositionally biased region" description="Low complexity" evidence="1">
    <location>
        <begin position="435"/>
        <end position="447"/>
    </location>
</feature>
<accession>A0A8X6YVV6</accession>
<feature type="region of interest" description="Disordered" evidence="1">
    <location>
        <begin position="203"/>
        <end position="251"/>
    </location>
</feature>